<organism evidence="2 3">
    <name type="scientific">Ceratobasidium theobromae</name>
    <dbReference type="NCBI Taxonomy" id="1582974"/>
    <lineage>
        <taxon>Eukaryota</taxon>
        <taxon>Fungi</taxon>
        <taxon>Dikarya</taxon>
        <taxon>Basidiomycota</taxon>
        <taxon>Agaricomycotina</taxon>
        <taxon>Agaricomycetes</taxon>
        <taxon>Cantharellales</taxon>
        <taxon>Ceratobasidiaceae</taxon>
        <taxon>Ceratobasidium</taxon>
    </lineage>
</organism>
<name>A0A5N5QXT2_9AGAM</name>
<protein>
    <submittedName>
        <fullName evidence="2">Zf-C3HC4 domain-containing protein</fullName>
    </submittedName>
</protein>
<gene>
    <name evidence="2" type="ORF">CTheo_494</name>
</gene>
<feature type="compositionally biased region" description="Pro residues" evidence="1">
    <location>
        <begin position="199"/>
        <end position="211"/>
    </location>
</feature>
<feature type="region of interest" description="Disordered" evidence="1">
    <location>
        <begin position="287"/>
        <end position="306"/>
    </location>
</feature>
<feature type="region of interest" description="Disordered" evidence="1">
    <location>
        <begin position="1"/>
        <end position="94"/>
    </location>
</feature>
<evidence type="ECO:0000256" key="1">
    <source>
        <dbReference type="SAM" id="MobiDB-lite"/>
    </source>
</evidence>
<sequence length="412" mass="44094">MAGNNEAPPWLRPTPIFVISANADDKNKPQFSASDPAPKTSPTTTSPTTRGSEMTSSNGPSPSHTAPSSVATDDNEQYANWRPQQMTSQRVHSPPLSPLDLAMYPGAPVLADPVAARRAVAGLKPLRILSSRRPGGTASAGPSRRPSVDNMNATSAFSGFIGLFSAARRASTAIVTGPSAVSPRLSQPSPAPVSHIPIPVSPLPPPRTPPLVPTPSLSPEQMVPELKAHLEALAAQTKSGPASSSSPRPIPTAQPALEGEEEDIVLEIKDLDAGKIITLKSRDVVASSDVVNRKSQSTSPPSPSISEFMVVRNLDVQPHTPPPLQPQPRSRISELKLLPPSPMRLQLHLPASDPIQSRQPSPVTPLTEAVYVNHSLERSLSKLEHPFFSKRWAFGWACDAFLQDEFPRIEYI</sequence>
<feature type="region of interest" description="Disordered" evidence="1">
    <location>
        <begin position="130"/>
        <end position="150"/>
    </location>
</feature>
<dbReference type="EMBL" id="SSOP01000004">
    <property type="protein sequence ID" value="KAB5595977.1"/>
    <property type="molecule type" value="Genomic_DNA"/>
</dbReference>
<proteinExistence type="predicted"/>
<comment type="caution">
    <text evidence="2">The sequence shown here is derived from an EMBL/GenBank/DDBJ whole genome shotgun (WGS) entry which is preliminary data.</text>
</comment>
<evidence type="ECO:0000313" key="2">
    <source>
        <dbReference type="EMBL" id="KAB5595977.1"/>
    </source>
</evidence>
<dbReference type="Proteomes" id="UP000383932">
    <property type="component" value="Unassembled WGS sequence"/>
</dbReference>
<evidence type="ECO:0000313" key="3">
    <source>
        <dbReference type="Proteomes" id="UP000383932"/>
    </source>
</evidence>
<reference evidence="2 3" key="1">
    <citation type="journal article" date="2019" name="Fungal Biol. Biotechnol.">
        <title>Draft genome sequence of fastidious pathogen Ceratobasidium theobromae, which causes vascular-streak dieback in Theobroma cacao.</title>
        <authorList>
            <person name="Ali S.S."/>
            <person name="Asman A."/>
            <person name="Shao J."/>
            <person name="Firmansyah A.P."/>
            <person name="Susilo A.W."/>
            <person name="Rosmana A."/>
            <person name="McMahon P."/>
            <person name="Junaid M."/>
            <person name="Guest D."/>
            <person name="Kheng T.Y."/>
            <person name="Meinhardt L.W."/>
            <person name="Bailey B.A."/>
        </authorList>
    </citation>
    <scope>NUCLEOTIDE SEQUENCE [LARGE SCALE GENOMIC DNA]</scope>
    <source>
        <strain evidence="2 3">CT2</strain>
    </source>
</reference>
<feature type="region of interest" description="Disordered" evidence="1">
    <location>
        <begin position="234"/>
        <end position="258"/>
    </location>
</feature>
<dbReference type="AlphaFoldDB" id="A0A5N5QXT2"/>
<feature type="compositionally biased region" description="Polar residues" evidence="1">
    <location>
        <begin position="236"/>
        <end position="247"/>
    </location>
</feature>
<feature type="compositionally biased region" description="Polar residues" evidence="1">
    <location>
        <begin position="82"/>
        <end position="91"/>
    </location>
</feature>
<accession>A0A5N5QXT2</accession>
<dbReference type="OrthoDB" id="3259195at2759"/>
<feature type="region of interest" description="Disordered" evidence="1">
    <location>
        <begin position="178"/>
        <end position="211"/>
    </location>
</feature>
<keyword evidence="3" id="KW-1185">Reference proteome</keyword>
<feature type="compositionally biased region" description="Polar residues" evidence="1">
    <location>
        <begin position="50"/>
        <end position="72"/>
    </location>
</feature>
<feature type="compositionally biased region" description="Low complexity" evidence="1">
    <location>
        <begin position="32"/>
        <end position="49"/>
    </location>
</feature>